<dbReference type="EMBL" id="LFTY01000002">
    <property type="protein sequence ID" value="KMW59272.1"/>
    <property type="molecule type" value="Genomic_DNA"/>
</dbReference>
<gene>
    <name evidence="1" type="ORF">AIOL_004253</name>
</gene>
<keyword evidence="2" id="KW-1185">Reference proteome</keyword>
<proteinExistence type="predicted"/>
<reference evidence="1 2" key="1">
    <citation type="submission" date="2015-06" db="EMBL/GenBank/DDBJ databases">
        <title>Draft genome sequence of an Alphaproteobacteria species associated to the Mediterranean sponge Oscarella lobularis.</title>
        <authorList>
            <person name="Jourda C."/>
            <person name="Santini S."/>
            <person name="Claverie J.-M."/>
        </authorList>
    </citation>
    <scope>NUCLEOTIDE SEQUENCE [LARGE SCALE GENOMIC DNA]</scope>
    <source>
        <strain evidence="1">IGS</strain>
    </source>
</reference>
<evidence type="ECO:0000313" key="1">
    <source>
        <dbReference type="EMBL" id="KMW59272.1"/>
    </source>
</evidence>
<accession>A0A0J9E901</accession>
<dbReference type="STRING" id="1675527.AIOL_004253"/>
<protein>
    <submittedName>
        <fullName evidence="1">Uncharacterized protein</fullName>
    </submittedName>
</protein>
<dbReference type="Pfam" id="PF21813">
    <property type="entry name" value="DUF6882"/>
    <property type="match status" value="1"/>
</dbReference>
<dbReference type="PATRIC" id="fig|1675527.3.peg.4454"/>
<comment type="caution">
    <text evidence="1">The sequence shown here is derived from an EMBL/GenBank/DDBJ whole genome shotgun (WGS) entry which is preliminary data.</text>
</comment>
<dbReference type="OrthoDB" id="8439179at2"/>
<dbReference type="AlphaFoldDB" id="A0A0J9E901"/>
<name>A0A0J9E901_9RHOB</name>
<sequence>MNGVLLEFAGRMADQGATMLPESYAQLVANAQLFLGPRMSGACKVLDFRLNLRKGRVVLAYEDGGEAAADAQVIGTYANDGSFMWGWGHPEVPEPMQAAAWAVQQFGDRQEIDALLTRGGPTDAARLAEYQAICAYISDADGVFIGDHGGGGQIAFCYYFGDQIKKAMQV</sequence>
<dbReference type="Proteomes" id="UP000037178">
    <property type="component" value="Unassembled WGS sequence"/>
</dbReference>
<dbReference type="RefSeq" id="WP_049644772.1">
    <property type="nucleotide sequence ID" value="NZ_LFTY01000002.1"/>
</dbReference>
<organism evidence="1 2">
    <name type="scientific">Candidatus Rhodobacter oscarellae</name>
    <dbReference type="NCBI Taxonomy" id="1675527"/>
    <lineage>
        <taxon>Bacteria</taxon>
        <taxon>Pseudomonadati</taxon>
        <taxon>Pseudomonadota</taxon>
        <taxon>Alphaproteobacteria</taxon>
        <taxon>Rhodobacterales</taxon>
        <taxon>Rhodobacter group</taxon>
        <taxon>Rhodobacter</taxon>
    </lineage>
</organism>
<evidence type="ECO:0000313" key="2">
    <source>
        <dbReference type="Proteomes" id="UP000037178"/>
    </source>
</evidence>
<dbReference type="InterPro" id="IPR049249">
    <property type="entry name" value="DUF6882"/>
</dbReference>